<keyword evidence="20" id="KW-0812">Transmembrane</keyword>
<sequence>MSDVHSQVLDRVFERMSRAMANHTSRRSFLARVGMALVGGAVLPILPVDRTGRTKEAQAAEFAKTAQTDDPTQCNYWRYCAIDGYMCGCCGGGPSTCPPGTQPSPTSWVGSCINPDDGKTYLLAYRDCCGKDSCARCACLATEGEMPIYRPQLNNDIIWCFGAPSMVYHCSSAALIGEA</sequence>
<comment type="similarity">
    <text evidence="4 14">Belongs to the aromatic amine dehydrogenase light chain family.</text>
</comment>
<feature type="disulfide bond" evidence="17">
    <location>
        <begin position="129"/>
        <end position="160"/>
    </location>
</feature>
<dbReference type="EC" id="1.4.9.1" evidence="14"/>
<keyword evidence="7" id="KW-0824">TTQ</keyword>
<dbReference type="InterPro" id="IPR013504">
    <property type="entry name" value="MADH/AADH_Ltc_C_dom"/>
</dbReference>
<keyword evidence="23" id="KW-1185">Reference proteome</keyword>
<feature type="domain" description="Methylamine/Aralkylamine dehydrogenase light chain C-terminal" evidence="21">
    <location>
        <begin position="67"/>
        <end position="177"/>
    </location>
</feature>
<evidence type="ECO:0000256" key="19">
    <source>
        <dbReference type="PIRSR" id="PIRSR000192-6"/>
    </source>
</evidence>
<reference evidence="22 23" key="1">
    <citation type="submission" date="2018-07" db="EMBL/GenBank/DDBJ databases">
        <title>Venubactetium sediminum gen. nov., sp. nov., isolated from a marine solar saltern.</title>
        <authorList>
            <person name="Wang S."/>
        </authorList>
    </citation>
    <scope>NUCLEOTIDE SEQUENCE [LARGE SCALE GENOMIC DNA]</scope>
    <source>
        <strain evidence="22 23">WD2A32</strain>
    </source>
</reference>
<dbReference type="AlphaFoldDB" id="A0A369T5C0"/>
<evidence type="ECO:0000256" key="1">
    <source>
        <dbReference type="ARBA" id="ARBA00002034"/>
    </source>
</evidence>
<dbReference type="EMBL" id="QPMH01000025">
    <property type="protein sequence ID" value="RDD60533.1"/>
    <property type="molecule type" value="Genomic_DNA"/>
</dbReference>
<feature type="binding site" evidence="16">
    <location>
        <begin position="155"/>
        <end position="157"/>
    </location>
    <ligand>
        <name>substrate</name>
    </ligand>
</feature>
<accession>A0A369T5C0</accession>
<evidence type="ECO:0000256" key="7">
    <source>
        <dbReference type="ARBA" id="ARBA00022709"/>
    </source>
</evidence>
<dbReference type="PIRSF" id="PIRSF000192">
    <property type="entry name" value="Amine_dh_beta"/>
    <property type="match status" value="1"/>
</dbReference>
<comment type="function">
    <text evidence="1 14">Methylamine dehydrogenase carries out the oxidation of methylamine. Electrons are passed from methylamine dehydrogenase to amicyanin.</text>
</comment>
<evidence type="ECO:0000256" key="14">
    <source>
        <dbReference type="PIRNR" id="PIRNR000192"/>
    </source>
</evidence>
<proteinExistence type="inferred from homology"/>
<dbReference type="PROSITE" id="PS51318">
    <property type="entry name" value="TAT"/>
    <property type="match status" value="1"/>
</dbReference>
<feature type="disulfide bond" evidence="17">
    <location>
        <begin position="89"/>
        <end position="137"/>
    </location>
</feature>
<feature type="disulfide bond" evidence="17">
    <location>
        <begin position="74"/>
        <end position="139"/>
    </location>
</feature>
<dbReference type="RefSeq" id="WP_114583561.1">
    <property type="nucleotide sequence ID" value="NZ_QPMH01000025.1"/>
</dbReference>
<dbReference type="InterPro" id="IPR006311">
    <property type="entry name" value="TAT_signal"/>
</dbReference>
<evidence type="ECO:0000256" key="9">
    <source>
        <dbReference type="ARBA" id="ARBA00022764"/>
    </source>
</evidence>
<dbReference type="GO" id="GO:0009308">
    <property type="term" value="P:amine metabolic process"/>
    <property type="evidence" value="ECO:0007669"/>
    <property type="project" value="UniProtKB-UniRule"/>
</dbReference>
<keyword evidence="8" id="KW-0732">Signal</keyword>
<dbReference type="NCBIfam" id="TIGR02659">
    <property type="entry name" value="TTQ_MADH_Lt"/>
    <property type="match status" value="1"/>
</dbReference>
<dbReference type="InterPro" id="IPR004229">
    <property type="entry name" value="MeN_DH_Ltc"/>
</dbReference>
<gene>
    <name evidence="22" type="primary">mauA</name>
    <name evidence="22" type="ORF">DRB17_17705</name>
</gene>
<evidence type="ECO:0000256" key="13">
    <source>
        <dbReference type="ARBA" id="ARBA00049536"/>
    </source>
</evidence>
<feature type="cross-link" description="Tryptophan tryptophylquinone (Trp-Trp)" evidence="18">
    <location>
        <begin position="108"/>
        <end position="159"/>
    </location>
</feature>
<evidence type="ECO:0000256" key="12">
    <source>
        <dbReference type="ARBA" id="ARBA00023157"/>
    </source>
</evidence>
<evidence type="ECO:0000256" key="18">
    <source>
        <dbReference type="PIRSR" id="PIRSR000192-5"/>
    </source>
</evidence>
<evidence type="ECO:0000256" key="5">
    <source>
        <dbReference type="ARBA" id="ARBA00011683"/>
    </source>
</evidence>
<name>A0A369T5C0_9PROT</name>
<comment type="catalytic activity">
    <reaction evidence="13 14">
        <text>2 oxidized [amicyanin] + methylamine + H2O = 2 reduced [amicyanin] + formaldehyde + NH4(+) + 2 H(+)</text>
        <dbReference type="Rhea" id="RHEA:30207"/>
        <dbReference type="Rhea" id="RHEA-COMP:11100"/>
        <dbReference type="Rhea" id="RHEA-COMP:11101"/>
        <dbReference type="ChEBI" id="CHEBI:15377"/>
        <dbReference type="ChEBI" id="CHEBI:15378"/>
        <dbReference type="ChEBI" id="CHEBI:16842"/>
        <dbReference type="ChEBI" id="CHEBI:28938"/>
        <dbReference type="ChEBI" id="CHEBI:29036"/>
        <dbReference type="ChEBI" id="CHEBI:49552"/>
        <dbReference type="ChEBI" id="CHEBI:59338"/>
        <dbReference type="EC" id="1.4.9.1"/>
    </reaction>
</comment>
<evidence type="ECO:0000256" key="11">
    <source>
        <dbReference type="ARBA" id="ARBA00023002"/>
    </source>
</evidence>
<evidence type="ECO:0000256" key="2">
    <source>
        <dbReference type="ARBA" id="ARBA00004418"/>
    </source>
</evidence>
<dbReference type="InterPro" id="IPR036560">
    <property type="entry name" value="MADH/AADH_L_sf"/>
</dbReference>
<dbReference type="Gene3D" id="2.60.30.10">
    <property type="entry name" value="Methylamine/Aralkylamine dehydrogenase light chain"/>
    <property type="match status" value="1"/>
</dbReference>
<keyword evidence="6 14" id="KW-0813">Transport</keyword>
<keyword evidence="9 14" id="KW-0574">Periplasm</keyword>
<dbReference type="Pfam" id="PF02975">
    <property type="entry name" value="Me-amine-dh_L"/>
    <property type="match status" value="1"/>
</dbReference>
<comment type="subcellular location">
    <subcellularLocation>
        <location evidence="2 14">Periplasm</location>
    </subcellularLocation>
</comment>
<feature type="disulfide bond" evidence="17">
    <location>
        <begin position="90"/>
        <end position="134"/>
    </location>
</feature>
<evidence type="ECO:0000256" key="4">
    <source>
        <dbReference type="ARBA" id="ARBA00010711"/>
    </source>
</evidence>
<feature type="disulfide bond" evidence="17">
    <location>
        <begin position="97"/>
        <end position="128"/>
    </location>
</feature>
<evidence type="ECO:0000256" key="16">
    <source>
        <dbReference type="PIRSR" id="PIRSR000192-2"/>
    </source>
</evidence>
<dbReference type="SUPFAM" id="SSF57561">
    <property type="entry name" value="Methylamine dehydrogenase, L chain"/>
    <property type="match status" value="1"/>
</dbReference>
<keyword evidence="12" id="KW-1015">Disulfide bond</keyword>
<evidence type="ECO:0000256" key="10">
    <source>
        <dbReference type="ARBA" id="ARBA00022982"/>
    </source>
</evidence>
<evidence type="ECO:0000256" key="20">
    <source>
        <dbReference type="SAM" id="Phobius"/>
    </source>
</evidence>
<keyword evidence="20" id="KW-1133">Transmembrane helix</keyword>
<evidence type="ECO:0000256" key="3">
    <source>
        <dbReference type="ARBA" id="ARBA00005103"/>
    </source>
</evidence>
<feature type="modified residue" description="Tryptophylquinone" evidence="19">
    <location>
        <position position="108"/>
    </location>
</feature>
<evidence type="ECO:0000256" key="17">
    <source>
        <dbReference type="PIRSR" id="PIRSR000192-4"/>
    </source>
</evidence>
<feature type="transmembrane region" description="Helical" evidence="20">
    <location>
        <begin position="29"/>
        <end position="48"/>
    </location>
</feature>
<keyword evidence="20" id="KW-0472">Membrane</keyword>
<evidence type="ECO:0000313" key="23">
    <source>
        <dbReference type="Proteomes" id="UP000253941"/>
    </source>
</evidence>
<comment type="caution">
    <text evidence="22">The sequence shown here is derived from an EMBL/GenBank/DDBJ whole genome shotgun (WGS) entry which is preliminary data.</text>
</comment>
<feature type="disulfide bond" evidence="17">
    <location>
        <begin position="80"/>
        <end position="112"/>
    </location>
</feature>
<keyword evidence="11 14" id="KW-0560">Oxidoreductase</keyword>
<dbReference type="UniPathway" id="UPA00895">
    <property type="reaction ID" value="UER00870"/>
</dbReference>
<dbReference type="Proteomes" id="UP000253941">
    <property type="component" value="Unassembled WGS sequence"/>
</dbReference>
<evidence type="ECO:0000256" key="6">
    <source>
        <dbReference type="ARBA" id="ARBA00022448"/>
    </source>
</evidence>
<comment type="pathway">
    <text evidence="3 14">One-carbon metabolism; methylamine degradation; formaldehyde from methylamine: step 1/1.</text>
</comment>
<keyword evidence="10 14" id="KW-0249">Electron transport</keyword>
<evidence type="ECO:0000256" key="15">
    <source>
        <dbReference type="PIRSR" id="PIRSR000192-1"/>
    </source>
</evidence>
<dbReference type="InterPro" id="IPR016008">
    <property type="entry name" value="Amine_DH_Ltc"/>
</dbReference>
<protein>
    <recommendedName>
        <fullName evidence="14">Methylamine dehydrogenase (amicyanin)</fullName>
        <ecNumber evidence="14">1.4.9.1</ecNumber>
    </recommendedName>
</protein>
<evidence type="ECO:0000259" key="21">
    <source>
        <dbReference type="Pfam" id="PF02975"/>
    </source>
</evidence>
<feature type="binding site" evidence="16">
    <location>
        <position position="83"/>
    </location>
    <ligand>
        <name>substrate</name>
    </ligand>
</feature>
<evidence type="ECO:0000256" key="8">
    <source>
        <dbReference type="ARBA" id="ARBA00022729"/>
    </source>
</evidence>
<dbReference type="GO" id="GO:0030288">
    <property type="term" value="C:outer membrane-bounded periplasmic space"/>
    <property type="evidence" value="ECO:0007669"/>
    <property type="project" value="InterPro"/>
</dbReference>
<feature type="active site" description="Proton acceptor" evidence="15">
    <location>
        <position position="127"/>
    </location>
</feature>
<feature type="disulfide bond" evidence="17">
    <location>
        <begin position="87"/>
        <end position="170"/>
    </location>
</feature>
<evidence type="ECO:0000313" key="22">
    <source>
        <dbReference type="EMBL" id="RDD60533.1"/>
    </source>
</evidence>
<feature type="active site" description="Tryptophylquinone 6'-substrate hemiaminal intermediate" evidence="15">
    <location>
        <position position="108"/>
    </location>
</feature>
<comment type="subunit">
    <text evidence="5 14">Heterotetramer of two light and two heavy chains.</text>
</comment>
<dbReference type="GO" id="GO:0030058">
    <property type="term" value="F:aliphatic amine dehydrogenase activity"/>
    <property type="evidence" value="ECO:0007669"/>
    <property type="project" value="UniProtKB-UniRule"/>
</dbReference>
<organism evidence="22 23">
    <name type="scientific">Ferruginivarius sediminum</name>
    <dbReference type="NCBI Taxonomy" id="2661937"/>
    <lineage>
        <taxon>Bacteria</taxon>
        <taxon>Pseudomonadati</taxon>
        <taxon>Pseudomonadota</taxon>
        <taxon>Alphaproteobacteria</taxon>
        <taxon>Rhodospirillales</taxon>
        <taxon>Rhodospirillaceae</taxon>
        <taxon>Ferruginivarius</taxon>
    </lineage>
</organism>
<dbReference type="GO" id="GO:0052876">
    <property type="term" value="F:methylamine dehydrogenase (amicyanin) activity"/>
    <property type="evidence" value="ECO:0007669"/>
    <property type="project" value="UniProtKB-EC"/>
</dbReference>